<sequence>MNIILVDTSYTTFYRFFATMRWLSLAKKEIYKEHKADPSYDWSDNEIFMEKYKKMYLEGIKKLVKRKLFDSSILIFCKDCPQADIWRNELYCEYKGNRPDLTKKHNYKPVFKYTYETLLPDIVNDDNKRYIIQEPSIESDDIIALCVKYLKKNHKNANMNIISGDKDFYQLGSKNVSIYDYRKKEPLNFTKEEALNELKLKIINGDCSDNIPSIFPKELKISNKRKKQIREDDNILLEYLDEYPKANEIYQKNKLLIDFNEIPKKFHQKVFSKIKVIIDNIYT</sequence>
<keyword evidence="2" id="KW-0378">Hydrolase</keyword>
<dbReference type="SUPFAM" id="SSF47807">
    <property type="entry name" value="5' to 3' exonuclease, C-terminal subdomain"/>
    <property type="match status" value="1"/>
</dbReference>
<dbReference type="GO" id="GO:0003677">
    <property type="term" value="F:DNA binding"/>
    <property type="evidence" value="ECO:0007669"/>
    <property type="project" value="InterPro"/>
</dbReference>
<dbReference type="Pfam" id="PF02739">
    <property type="entry name" value="5_3_exonuc_N"/>
    <property type="match status" value="1"/>
</dbReference>
<dbReference type="GO" id="GO:0017108">
    <property type="term" value="F:5'-flap endonuclease activity"/>
    <property type="evidence" value="ECO:0007669"/>
    <property type="project" value="InterPro"/>
</dbReference>
<evidence type="ECO:0000256" key="1">
    <source>
        <dbReference type="ARBA" id="ARBA00022722"/>
    </source>
</evidence>
<dbReference type="SUPFAM" id="SSF88723">
    <property type="entry name" value="PIN domain-like"/>
    <property type="match status" value="1"/>
</dbReference>
<dbReference type="Gene3D" id="3.40.50.1010">
    <property type="entry name" value="5'-nuclease"/>
    <property type="match status" value="1"/>
</dbReference>
<dbReference type="InterPro" id="IPR020046">
    <property type="entry name" value="5-3_exonucl_a-hlix_arch_N"/>
</dbReference>
<accession>A0A5J6VKC0</accession>
<reference evidence="4" key="1">
    <citation type="journal article" date="2019" name="Philos. Trans. R. Soc. Lond., B, Biol. Sci.">
        <title>Targeted metagenomic recovery of four divergent viruses reveals shared and distinctive characteristics of giant viruses of marine eukaryotes.</title>
        <authorList>
            <person name="Needham D.M."/>
            <person name="Poirier C."/>
            <person name="Hehenberger E."/>
            <person name="Jimenez V."/>
            <person name="Swalwell J.E."/>
            <person name="Santoro A.E."/>
            <person name="Worden A.Z."/>
        </authorList>
    </citation>
    <scope>NUCLEOTIDE SEQUENCE</scope>
    <source>
        <strain evidence="4">MPacV-611</strain>
    </source>
</reference>
<protein>
    <submittedName>
        <fullName evidence="4">5'-3' exonuclease-like protein</fullName>
    </submittedName>
</protein>
<dbReference type="EMBL" id="MN448287">
    <property type="protein sequence ID" value="QFG74400.1"/>
    <property type="molecule type" value="Genomic_DNA"/>
</dbReference>
<dbReference type="InterPro" id="IPR002421">
    <property type="entry name" value="5-3_exonuclease"/>
</dbReference>
<evidence type="ECO:0000256" key="2">
    <source>
        <dbReference type="ARBA" id="ARBA00022801"/>
    </source>
</evidence>
<dbReference type="GO" id="GO:0033567">
    <property type="term" value="P:DNA replication, Okazaki fragment processing"/>
    <property type="evidence" value="ECO:0007669"/>
    <property type="project" value="InterPro"/>
</dbReference>
<dbReference type="InterPro" id="IPR038969">
    <property type="entry name" value="FEN"/>
</dbReference>
<keyword evidence="1" id="KW-0540">Nuclease</keyword>
<name>A0A5J6VKC0_9VIRU</name>
<keyword evidence="4" id="KW-0269">Exonuclease</keyword>
<feature type="domain" description="5'-3' exonuclease" evidence="3">
    <location>
        <begin position="1"/>
        <end position="265"/>
    </location>
</feature>
<dbReference type="InterPro" id="IPR036279">
    <property type="entry name" value="5-3_exonuclease_C_sf"/>
</dbReference>
<dbReference type="InterPro" id="IPR029060">
    <property type="entry name" value="PIN-like_dom_sf"/>
</dbReference>
<dbReference type="GO" id="GO:0008409">
    <property type="term" value="F:5'-3' exonuclease activity"/>
    <property type="evidence" value="ECO:0007669"/>
    <property type="project" value="InterPro"/>
</dbReference>
<evidence type="ECO:0000313" key="4">
    <source>
        <dbReference type="EMBL" id="QFG74400.1"/>
    </source>
</evidence>
<dbReference type="PANTHER" id="PTHR42646">
    <property type="entry name" value="FLAP ENDONUCLEASE XNI"/>
    <property type="match status" value="1"/>
</dbReference>
<dbReference type="Gene3D" id="1.10.150.20">
    <property type="entry name" value="5' to 3' exonuclease, C-terminal subdomain"/>
    <property type="match status" value="1"/>
</dbReference>
<dbReference type="PANTHER" id="PTHR42646:SF2">
    <property type="entry name" value="5'-3' EXONUCLEASE FAMILY PROTEIN"/>
    <property type="match status" value="1"/>
</dbReference>
<proteinExistence type="predicted"/>
<organism evidence="4">
    <name type="scientific">Megaviridae environmental sample</name>
    <dbReference type="NCBI Taxonomy" id="1737588"/>
    <lineage>
        <taxon>Viruses</taxon>
        <taxon>Varidnaviria</taxon>
        <taxon>Bamfordvirae</taxon>
        <taxon>Nucleocytoviricota</taxon>
        <taxon>Megaviricetes</taxon>
        <taxon>Imitervirales</taxon>
        <taxon>Mimiviridae</taxon>
        <taxon>environmental samples</taxon>
    </lineage>
</organism>
<dbReference type="SMART" id="SM00475">
    <property type="entry name" value="53EXOc"/>
    <property type="match status" value="1"/>
</dbReference>
<evidence type="ECO:0000259" key="3">
    <source>
        <dbReference type="SMART" id="SM00475"/>
    </source>
</evidence>